<protein>
    <submittedName>
        <fullName evidence="2">Uncharacterized protein</fullName>
    </submittedName>
</protein>
<keyword evidence="1" id="KW-1133">Transmembrane helix</keyword>
<keyword evidence="1" id="KW-0472">Membrane</keyword>
<reference evidence="2 3" key="1">
    <citation type="submission" date="2022-06" db="EMBL/GenBank/DDBJ databases">
        <title>Haloarcula sp. a new haloarchaeum isolate from saline soil.</title>
        <authorList>
            <person name="Strakova D."/>
            <person name="Galisteo C."/>
            <person name="Sanchez-Porro C."/>
            <person name="Ventosa A."/>
        </authorList>
    </citation>
    <scope>NUCLEOTIDE SEQUENCE [LARGE SCALE GENOMIC DNA]</scope>
    <source>
        <strain evidence="2 3">JCM 15760</strain>
    </source>
</reference>
<keyword evidence="1" id="KW-0812">Transmembrane</keyword>
<evidence type="ECO:0000313" key="2">
    <source>
        <dbReference type="EMBL" id="MDS0253240.1"/>
    </source>
</evidence>
<dbReference type="EMBL" id="JAMQCP010000001">
    <property type="protein sequence ID" value="MDS0253240.1"/>
    <property type="molecule type" value="Genomic_DNA"/>
</dbReference>
<feature type="transmembrane region" description="Helical" evidence="1">
    <location>
        <begin position="151"/>
        <end position="170"/>
    </location>
</feature>
<sequence length="177" mass="19093">MITVLSDLTVQVQDNLQVLPLLLGAATSGFGYLLATYLRRQAAKDYLREEATGQLAVASFLAVVAGSAWVIIDPSLDVGTERIITSSRKLAVPIMGVLLLLAGWKSGQFDTPEGAAKWVVRRKNGSRQVALMAALLGTVGLVLQWNVLNIYLLAFPLAGMLIVFAWPQAVEKNSLEN</sequence>
<feature type="transmembrane region" description="Helical" evidence="1">
    <location>
        <begin position="128"/>
        <end position="145"/>
    </location>
</feature>
<accession>A0ABU2EZJ1</accession>
<feature type="transmembrane region" description="Helical" evidence="1">
    <location>
        <begin position="51"/>
        <end position="70"/>
    </location>
</feature>
<name>A0ABU2EZJ1_HALAR</name>
<comment type="caution">
    <text evidence="2">The sequence shown here is derived from an EMBL/GenBank/DDBJ whole genome shotgun (WGS) entry which is preliminary data.</text>
</comment>
<keyword evidence="3" id="KW-1185">Reference proteome</keyword>
<feature type="transmembrane region" description="Helical" evidence="1">
    <location>
        <begin position="18"/>
        <end position="39"/>
    </location>
</feature>
<organism evidence="2 3">
    <name type="scientific">Haloarcula argentinensis</name>
    <dbReference type="NCBI Taxonomy" id="43776"/>
    <lineage>
        <taxon>Archaea</taxon>
        <taxon>Methanobacteriati</taxon>
        <taxon>Methanobacteriota</taxon>
        <taxon>Stenosarchaea group</taxon>
        <taxon>Halobacteria</taxon>
        <taxon>Halobacteriales</taxon>
        <taxon>Haloarculaceae</taxon>
        <taxon>Haloarcula</taxon>
    </lineage>
</organism>
<dbReference type="RefSeq" id="WP_005534594.1">
    <property type="nucleotide sequence ID" value="NZ_BAABDY010000003.1"/>
</dbReference>
<evidence type="ECO:0000313" key="3">
    <source>
        <dbReference type="Proteomes" id="UP001248536"/>
    </source>
</evidence>
<proteinExistence type="predicted"/>
<gene>
    <name evidence="2" type="ORF">NC662_05835</name>
</gene>
<evidence type="ECO:0000256" key="1">
    <source>
        <dbReference type="SAM" id="Phobius"/>
    </source>
</evidence>
<dbReference type="Proteomes" id="UP001248536">
    <property type="component" value="Unassembled WGS sequence"/>
</dbReference>